<comment type="caution">
    <text evidence="1">The sequence shown here is derived from an EMBL/GenBank/DDBJ whole genome shotgun (WGS) entry which is preliminary data.</text>
</comment>
<evidence type="ECO:0000313" key="2">
    <source>
        <dbReference type="Proteomes" id="UP000052258"/>
    </source>
</evidence>
<dbReference type="PATRIC" id="fig|1430899.3.peg.2041"/>
<organism evidence="1 2">
    <name type="scientific">Listeria fleischmannii 1991</name>
    <dbReference type="NCBI Taxonomy" id="1430899"/>
    <lineage>
        <taxon>Bacteria</taxon>
        <taxon>Bacillati</taxon>
        <taxon>Bacillota</taxon>
        <taxon>Bacilli</taxon>
        <taxon>Bacillales</taxon>
        <taxon>Listeriaceae</taxon>
        <taxon>Listeria</taxon>
    </lineage>
</organism>
<dbReference type="Proteomes" id="UP000052258">
    <property type="component" value="Unassembled WGS sequence"/>
</dbReference>
<dbReference type="EMBL" id="AZHO01000024">
    <property type="protein sequence ID" value="KMT58776.1"/>
    <property type="molecule type" value="Genomic_DNA"/>
</dbReference>
<accession>A0A0J8J378</accession>
<proteinExistence type="predicted"/>
<sequence length="280" mass="32498">MKKIRKDKNSLYIFKKSGGIVAEYVIVEDELNIFFGKNMKYRIKDQSIRHEDFKVVKAIEEDGCLYIYCYGTNADDLFFVASPEKQSKFQIGEGVQDYLVENGHIYIVFSEEGIFSGEGNTKFSESIFVQIDTRRETILPLLPTDMQSAIIDVYGICFDGESTIRLFYCGEIVEESDYSYEDFYLDYNIRTKQITKNRQLDSNILCVGFANDSYYVLENSSSKVKKGIVLVTNQHMEVKSKIFIDSNTWKKITRVNHGYEEFILESKDCYTILNLNEVKK</sequence>
<evidence type="ECO:0000313" key="1">
    <source>
        <dbReference type="EMBL" id="KMT58776.1"/>
    </source>
</evidence>
<protein>
    <submittedName>
        <fullName evidence="1">Uncharacterized protein</fullName>
    </submittedName>
</protein>
<dbReference type="RefSeq" id="WP_059140141.1">
    <property type="nucleotide sequence ID" value="NZ_KQ130617.1"/>
</dbReference>
<dbReference type="AlphaFoldDB" id="A0A0J8J378"/>
<name>A0A0J8J378_9LIST</name>
<reference evidence="1 2" key="1">
    <citation type="journal article" date="2015" name="Genome Biol. Evol.">
        <title>Comparative Genomics of Listeria Sensu Lato: Genus-Wide Differences in Evolutionary Dynamics and the Progressive Gain of Complex, Potentially Pathogenicity-Related Traits through Lateral Gene Transfer.</title>
        <authorList>
            <person name="Chiara M."/>
            <person name="Caruso M."/>
            <person name="D'Erchia A.M."/>
            <person name="Manzari C."/>
            <person name="Fraccalvieri R."/>
            <person name="Goffredo E."/>
            <person name="Latorre L."/>
            <person name="Miccolupo A."/>
            <person name="Padalino I."/>
            <person name="Santagada G."/>
            <person name="Chiocco D."/>
            <person name="Pesole G."/>
            <person name="Horner D.S."/>
            <person name="Parisi A."/>
        </authorList>
    </citation>
    <scope>NUCLEOTIDE SEQUENCE [LARGE SCALE GENOMIC DNA]</scope>
    <source>
        <strain evidence="1 2">1991</strain>
    </source>
</reference>
<keyword evidence="2" id="KW-1185">Reference proteome</keyword>
<gene>
    <name evidence="1" type="ORF">X560_1992</name>
</gene>